<sequence>MALATPPLMDWLDPPRLSYCDWMARWALAASSGVLYLTKCTSGRWLEFWRAALNFWARSPMSVCLFKT</sequence>
<name>Q4V4L2_DROME</name>
<accession>Q4V4L2</accession>
<dbReference type="EMBL" id="BT022994">
    <property type="protein sequence ID" value="AAY55410.1"/>
    <property type="molecule type" value="mRNA"/>
</dbReference>
<protein>
    <submittedName>
        <fullName evidence="1">IP08465p</fullName>
    </submittedName>
</protein>
<evidence type="ECO:0000313" key="1">
    <source>
        <dbReference type="EMBL" id="AAY55410.1"/>
    </source>
</evidence>
<dbReference type="AlphaFoldDB" id="Q4V4L2"/>
<reference evidence="1" key="1">
    <citation type="submission" date="2005-05" db="EMBL/GenBank/DDBJ databases">
        <authorList>
            <person name="Stapleton M."/>
            <person name="Carlson J."/>
            <person name="Chavez C."/>
            <person name="Frise E."/>
            <person name="George R."/>
            <person name="Pacleb J."/>
            <person name="Park S."/>
            <person name="Wan K."/>
            <person name="Yu C."/>
            <person name="Celniker S."/>
        </authorList>
    </citation>
    <scope>NUCLEOTIDE SEQUENCE</scope>
</reference>
<proteinExistence type="evidence at transcript level"/>
<organism evidence="1">
    <name type="scientific">Drosophila melanogaster</name>
    <name type="common">Fruit fly</name>
    <dbReference type="NCBI Taxonomy" id="7227"/>
    <lineage>
        <taxon>Eukaryota</taxon>
        <taxon>Metazoa</taxon>
        <taxon>Ecdysozoa</taxon>
        <taxon>Arthropoda</taxon>
        <taxon>Hexapoda</taxon>
        <taxon>Insecta</taxon>
        <taxon>Pterygota</taxon>
        <taxon>Neoptera</taxon>
        <taxon>Endopterygota</taxon>
        <taxon>Diptera</taxon>
        <taxon>Brachycera</taxon>
        <taxon>Muscomorpha</taxon>
        <taxon>Ephydroidea</taxon>
        <taxon>Drosophilidae</taxon>
        <taxon>Drosophila</taxon>
        <taxon>Sophophora</taxon>
    </lineage>
</organism>